<sequence>MPKLVRMYLINVATGFGIAAMFLVGMLWADVAGLGRLVMESPQGWIAALMIFMGAGTLFAGVQFALRVMAMAEEAPRGPRGGLRQQLVPIPVRRDEQRGPAARRLR</sequence>
<feature type="transmembrane region" description="Helical" evidence="2">
    <location>
        <begin position="44"/>
        <end position="66"/>
    </location>
</feature>
<evidence type="ECO:0000313" key="3">
    <source>
        <dbReference type="EMBL" id="RRH75131.1"/>
    </source>
</evidence>
<protein>
    <submittedName>
        <fullName evidence="3">Uncharacterized protein</fullName>
    </submittedName>
</protein>
<organism evidence="3 4">
    <name type="scientific">Falsigemmobacter faecalis</name>
    <dbReference type="NCBI Taxonomy" id="2488730"/>
    <lineage>
        <taxon>Bacteria</taxon>
        <taxon>Pseudomonadati</taxon>
        <taxon>Pseudomonadota</taxon>
        <taxon>Alphaproteobacteria</taxon>
        <taxon>Rhodobacterales</taxon>
        <taxon>Paracoccaceae</taxon>
        <taxon>Falsigemmobacter</taxon>
    </lineage>
</organism>
<keyword evidence="2" id="KW-0812">Transmembrane</keyword>
<gene>
    <name evidence="3" type="ORF">EG244_09100</name>
</gene>
<name>A0A3P3DLS9_9RHOB</name>
<dbReference type="AlphaFoldDB" id="A0A3P3DLS9"/>
<keyword evidence="4" id="KW-1185">Reference proteome</keyword>
<feature type="transmembrane region" description="Helical" evidence="2">
    <location>
        <begin position="7"/>
        <end position="29"/>
    </location>
</feature>
<evidence type="ECO:0000313" key="4">
    <source>
        <dbReference type="Proteomes" id="UP000282125"/>
    </source>
</evidence>
<keyword evidence="2" id="KW-1133">Transmembrane helix</keyword>
<dbReference type="RefSeq" id="WP_124964698.1">
    <property type="nucleotide sequence ID" value="NZ_RRAZ01000011.1"/>
</dbReference>
<feature type="region of interest" description="Disordered" evidence="1">
    <location>
        <begin position="77"/>
        <end position="106"/>
    </location>
</feature>
<dbReference type="Proteomes" id="UP000282125">
    <property type="component" value="Unassembled WGS sequence"/>
</dbReference>
<evidence type="ECO:0000256" key="2">
    <source>
        <dbReference type="SAM" id="Phobius"/>
    </source>
</evidence>
<evidence type="ECO:0000256" key="1">
    <source>
        <dbReference type="SAM" id="MobiDB-lite"/>
    </source>
</evidence>
<dbReference type="OrthoDB" id="8115457at2"/>
<keyword evidence="2" id="KW-0472">Membrane</keyword>
<proteinExistence type="predicted"/>
<comment type="caution">
    <text evidence="3">The sequence shown here is derived from an EMBL/GenBank/DDBJ whole genome shotgun (WGS) entry which is preliminary data.</text>
</comment>
<dbReference type="EMBL" id="RRAZ01000011">
    <property type="protein sequence ID" value="RRH75131.1"/>
    <property type="molecule type" value="Genomic_DNA"/>
</dbReference>
<accession>A0A3P3DLS9</accession>
<reference evidence="3 4" key="1">
    <citation type="submission" date="2018-11" db="EMBL/GenBank/DDBJ databases">
        <title>Gemmobacter sp. nov., YIM 102744-1 draft genome.</title>
        <authorList>
            <person name="Li G."/>
            <person name="Jiang Y."/>
        </authorList>
    </citation>
    <scope>NUCLEOTIDE SEQUENCE [LARGE SCALE GENOMIC DNA]</scope>
    <source>
        <strain evidence="3 4">YIM 102744-1</strain>
    </source>
</reference>